<evidence type="ECO:0008006" key="4">
    <source>
        <dbReference type="Google" id="ProtNLM"/>
    </source>
</evidence>
<evidence type="ECO:0000313" key="3">
    <source>
        <dbReference type="Proteomes" id="UP000019487"/>
    </source>
</evidence>
<feature type="compositionally biased region" description="Low complexity" evidence="1">
    <location>
        <begin position="68"/>
        <end position="86"/>
    </location>
</feature>
<dbReference type="AlphaFoldDB" id="W9C8L8"/>
<evidence type="ECO:0000256" key="1">
    <source>
        <dbReference type="SAM" id="MobiDB-lite"/>
    </source>
</evidence>
<comment type="caution">
    <text evidence="2">The sequence shown here is derived from an EMBL/GenBank/DDBJ whole genome shotgun (WGS) entry which is preliminary data.</text>
</comment>
<feature type="region of interest" description="Disordered" evidence="1">
    <location>
        <begin position="1"/>
        <end position="134"/>
    </location>
</feature>
<feature type="compositionally biased region" description="Acidic residues" evidence="1">
    <location>
        <begin position="87"/>
        <end position="134"/>
    </location>
</feature>
<feature type="compositionally biased region" description="Basic and acidic residues" evidence="1">
    <location>
        <begin position="340"/>
        <end position="363"/>
    </location>
</feature>
<organism evidence="2 3">
    <name type="scientific">Sclerotinia borealis (strain F-4128)</name>
    <dbReference type="NCBI Taxonomy" id="1432307"/>
    <lineage>
        <taxon>Eukaryota</taxon>
        <taxon>Fungi</taxon>
        <taxon>Dikarya</taxon>
        <taxon>Ascomycota</taxon>
        <taxon>Pezizomycotina</taxon>
        <taxon>Leotiomycetes</taxon>
        <taxon>Helotiales</taxon>
        <taxon>Sclerotiniaceae</taxon>
        <taxon>Sclerotinia</taxon>
    </lineage>
</organism>
<protein>
    <recommendedName>
        <fullName evidence="4">F-box domain-containing protein</fullName>
    </recommendedName>
</protein>
<reference evidence="2 3" key="1">
    <citation type="journal article" date="2014" name="Genome Announc.">
        <title>Draft genome sequence of Sclerotinia borealis, a psychrophilic plant pathogenic fungus.</title>
        <authorList>
            <person name="Mardanov A.V."/>
            <person name="Beletsky A.V."/>
            <person name="Kadnikov V.V."/>
            <person name="Ignatov A.N."/>
            <person name="Ravin N.V."/>
        </authorList>
    </citation>
    <scope>NUCLEOTIDE SEQUENCE [LARGE SCALE GENOMIC DNA]</scope>
    <source>
        <strain evidence="3">F-4157</strain>
    </source>
</reference>
<dbReference type="HOGENOM" id="CLU_650518_0_0_1"/>
<feature type="region of interest" description="Disordered" evidence="1">
    <location>
        <begin position="335"/>
        <end position="363"/>
    </location>
</feature>
<sequence length="436" mass="50510">MAPKRRQAAVATRSSSRLAKKARVASPEPEVEAPLIKVQESSEDEAPIHRDPSPEIEIEDPIKREPRSASPRSIAPSVNDDQGSGSESDEDVQDDFDDIDMDGDDEAEDVREDPEEDEEFSEDEETDPEDYDVDSDDAYYEMVRQRRIQNDDQLSEIELPPLFMETIRSGEGDAEFWEDPRLESTQRSNKLPNLMGRDGTKITIPLEIWMEIFSWLDIITAISVSLTNVFNYGIFNDTFGDDDGVYREVVPLASYEPVEPWDSGIFEKPFPFPPAINKKICLQDVLHTWFPATLTWVHYGEDSKYHGPRSLKLIRRYIRREEAEARRIELKEYKKRHKERREAKEPRQEIRRSRIERRRDRRESRFQRIADEHHNDSDLSDDHDCLERHCAINYTDAHNTIVYMDSGRDSDTNSEATNPSIGDPDDGGVWTDDTED</sequence>
<accession>W9C8L8</accession>
<evidence type="ECO:0000313" key="2">
    <source>
        <dbReference type="EMBL" id="ESZ92201.1"/>
    </source>
</evidence>
<gene>
    <name evidence="2" type="ORF">SBOR_7410</name>
</gene>
<dbReference type="EMBL" id="AYSA01000406">
    <property type="protein sequence ID" value="ESZ92201.1"/>
    <property type="molecule type" value="Genomic_DNA"/>
</dbReference>
<name>W9C8L8_SCLBF</name>
<keyword evidence="3" id="KW-1185">Reference proteome</keyword>
<dbReference type="Proteomes" id="UP000019487">
    <property type="component" value="Unassembled WGS sequence"/>
</dbReference>
<dbReference type="OrthoDB" id="3562431at2759"/>
<feature type="region of interest" description="Disordered" evidence="1">
    <location>
        <begin position="405"/>
        <end position="436"/>
    </location>
</feature>
<proteinExistence type="predicted"/>